<dbReference type="EMBL" id="CM055106">
    <property type="protein sequence ID" value="KAJ7528852.1"/>
    <property type="molecule type" value="Genomic_DNA"/>
</dbReference>
<organism evidence="1 2">
    <name type="scientific">Diphasiastrum complanatum</name>
    <name type="common">Issler's clubmoss</name>
    <name type="synonym">Lycopodium complanatum</name>
    <dbReference type="NCBI Taxonomy" id="34168"/>
    <lineage>
        <taxon>Eukaryota</taxon>
        <taxon>Viridiplantae</taxon>
        <taxon>Streptophyta</taxon>
        <taxon>Embryophyta</taxon>
        <taxon>Tracheophyta</taxon>
        <taxon>Lycopodiopsida</taxon>
        <taxon>Lycopodiales</taxon>
        <taxon>Lycopodiaceae</taxon>
        <taxon>Lycopodioideae</taxon>
        <taxon>Diphasiastrum</taxon>
    </lineage>
</organism>
<proteinExistence type="predicted"/>
<reference evidence="2" key="1">
    <citation type="journal article" date="2024" name="Proc. Natl. Acad. Sci. U.S.A.">
        <title>Extraordinary preservation of gene collinearity over three hundred million years revealed in homosporous lycophytes.</title>
        <authorList>
            <person name="Li C."/>
            <person name="Wickell D."/>
            <person name="Kuo L.Y."/>
            <person name="Chen X."/>
            <person name="Nie B."/>
            <person name="Liao X."/>
            <person name="Peng D."/>
            <person name="Ji J."/>
            <person name="Jenkins J."/>
            <person name="Williams M."/>
            <person name="Shu S."/>
            <person name="Plott C."/>
            <person name="Barry K."/>
            <person name="Rajasekar S."/>
            <person name="Grimwood J."/>
            <person name="Han X."/>
            <person name="Sun S."/>
            <person name="Hou Z."/>
            <person name="He W."/>
            <person name="Dai G."/>
            <person name="Sun C."/>
            <person name="Schmutz J."/>
            <person name="Leebens-Mack J.H."/>
            <person name="Li F.W."/>
            <person name="Wang L."/>
        </authorList>
    </citation>
    <scope>NUCLEOTIDE SEQUENCE [LARGE SCALE GENOMIC DNA]</scope>
    <source>
        <strain evidence="2">cv. PW_Plant_1</strain>
    </source>
</reference>
<comment type="caution">
    <text evidence="1">The sequence shown here is derived from an EMBL/GenBank/DDBJ whole genome shotgun (WGS) entry which is preliminary data.</text>
</comment>
<keyword evidence="2" id="KW-1185">Reference proteome</keyword>
<dbReference type="Proteomes" id="UP001162992">
    <property type="component" value="Chromosome 15"/>
</dbReference>
<sequence length="571" mass="62690">MDATYTCNFLTSMSDHMETSTVPSSSNLWSMRDTQFSENSLSEWSNPTQTQGSTSITCSSISDIEGAEWPPAHLAASICSGTDVNEQLKELAVNLGQENFNTSSGVAESDQSSTGIFGSATENISWSSLLLGVGGTETLQSLENSSMEGFSHDLYSWTPNKVGHLAELTVRNSEDQDFSVKGLGLEETEVNRTCGQSQYAPGQDIHQTDRLFDLDAWSNMDQSKTPVTGGLPIQEFALSLLDFPISNRRRKESPKVKQKTDIYFNSSSMGNSSSSLHILGSDACGAGSMTTFPGQPVRSNLSFGETVSVRYPISSNGFPRRWIANTSEFPTMLSQLLPGSSAKHGNSHGGSSMGRSYLDCNNVRPDRGQQNVTKRSDYSCFTDVSLAPHFQREVKLEPHSTVSRKKTGQSMDEGRQLLLDSARSACSLSSTEFTNQSYFKRPRLEQTNLSFKIVQPRKEKVSERIAELQQLVSPFGKTDQASVLTEVLQYIKCMHEQIQQLSTPYPKNNGASTLHPDAARNCWSSDKTKEENRQDLKGRGLCLVPLSCTLQVASHNATECWASMHFGGGTR</sequence>
<protein>
    <submittedName>
        <fullName evidence="1">Uncharacterized protein</fullName>
    </submittedName>
</protein>
<name>A0ACC2BGD6_DIPCM</name>
<evidence type="ECO:0000313" key="1">
    <source>
        <dbReference type="EMBL" id="KAJ7528852.1"/>
    </source>
</evidence>
<gene>
    <name evidence="1" type="ORF">O6H91_15G022900</name>
</gene>
<evidence type="ECO:0000313" key="2">
    <source>
        <dbReference type="Proteomes" id="UP001162992"/>
    </source>
</evidence>
<accession>A0ACC2BGD6</accession>